<dbReference type="Gramene" id="ONIVA09G10360.1">
    <property type="protein sequence ID" value="ONIVA09G10360.1"/>
    <property type="gene ID" value="ONIVA09G10360"/>
</dbReference>
<organism evidence="1">
    <name type="scientific">Oryza nivara</name>
    <name type="common">Indian wild rice</name>
    <name type="synonym">Oryza sativa f. spontanea</name>
    <dbReference type="NCBI Taxonomy" id="4536"/>
    <lineage>
        <taxon>Eukaryota</taxon>
        <taxon>Viridiplantae</taxon>
        <taxon>Streptophyta</taxon>
        <taxon>Embryophyta</taxon>
        <taxon>Tracheophyta</taxon>
        <taxon>Spermatophyta</taxon>
        <taxon>Magnoliopsida</taxon>
        <taxon>Liliopsida</taxon>
        <taxon>Poales</taxon>
        <taxon>Poaceae</taxon>
        <taxon>BOP clade</taxon>
        <taxon>Oryzoideae</taxon>
        <taxon>Oryzeae</taxon>
        <taxon>Oryzinae</taxon>
        <taxon>Oryza</taxon>
    </lineage>
</organism>
<dbReference type="AlphaFoldDB" id="A0A0E0IJP8"/>
<sequence length="98" mass="10339">MEPGSCPCMPGPGSASVLVDLLEVVAREVDMSATEELEEATATWELDEAGEKGARHAVLQFGPHLPQSPPPCSLAGNAFTEPPVDLLFRAQTHTPSIT</sequence>
<dbReference type="Proteomes" id="UP000006591">
    <property type="component" value="Chromosome 9"/>
</dbReference>
<accession>A0A0E0IJP8</accession>
<evidence type="ECO:0000313" key="1">
    <source>
        <dbReference type="EnsemblPlants" id="ONIVA09G10360.1"/>
    </source>
</evidence>
<name>A0A0E0IJP8_ORYNI</name>
<proteinExistence type="predicted"/>
<protein>
    <submittedName>
        <fullName evidence="1">Uncharacterized protein</fullName>
    </submittedName>
</protein>
<reference evidence="1" key="2">
    <citation type="submission" date="2018-04" db="EMBL/GenBank/DDBJ databases">
        <title>OnivRS2 (Oryza nivara Reference Sequence Version 2).</title>
        <authorList>
            <person name="Zhang J."/>
            <person name="Kudrna D."/>
            <person name="Lee S."/>
            <person name="Talag J."/>
            <person name="Rajasekar S."/>
            <person name="Welchert J."/>
            <person name="Hsing Y.-I."/>
            <person name="Wing R.A."/>
        </authorList>
    </citation>
    <scope>NUCLEOTIDE SEQUENCE [LARGE SCALE GENOMIC DNA]</scope>
    <source>
        <strain evidence="1">SL10</strain>
    </source>
</reference>
<dbReference type="EnsemblPlants" id="ONIVA09G10360.1">
    <property type="protein sequence ID" value="ONIVA09G10360.1"/>
    <property type="gene ID" value="ONIVA09G10360"/>
</dbReference>
<dbReference type="HOGENOM" id="CLU_2337237_0_0_1"/>
<keyword evidence="2" id="KW-1185">Reference proteome</keyword>
<evidence type="ECO:0000313" key="2">
    <source>
        <dbReference type="Proteomes" id="UP000006591"/>
    </source>
</evidence>
<reference evidence="1" key="1">
    <citation type="submission" date="2015-04" db="UniProtKB">
        <authorList>
            <consortium name="EnsemblPlants"/>
        </authorList>
    </citation>
    <scope>IDENTIFICATION</scope>
    <source>
        <strain evidence="1">SL10</strain>
    </source>
</reference>